<proteinExistence type="predicted"/>
<feature type="region of interest" description="Disordered" evidence="1">
    <location>
        <begin position="1"/>
        <end position="76"/>
    </location>
</feature>
<evidence type="ECO:0000313" key="2">
    <source>
        <dbReference type="EMBL" id="ETM40044.1"/>
    </source>
</evidence>
<feature type="compositionally biased region" description="Polar residues" evidence="1">
    <location>
        <begin position="1"/>
        <end position="17"/>
    </location>
</feature>
<gene>
    <name evidence="2" type="ORF">L914_13907</name>
</gene>
<sequence length="76" mass="8459">MSPMNSATTRCTRSPASDSKKTQKPRSKCDVLNVRQWLWQPNETKISGGRESADDSVKTPAAKTPHSQAKKRKTTE</sequence>
<dbReference type="AlphaFoldDB" id="W2MX52"/>
<dbReference type="EMBL" id="KI694427">
    <property type="protein sequence ID" value="ETM40044.1"/>
    <property type="molecule type" value="Genomic_DNA"/>
</dbReference>
<accession>W2MX52</accession>
<dbReference type="Proteomes" id="UP000054532">
    <property type="component" value="Unassembled WGS sequence"/>
</dbReference>
<protein>
    <submittedName>
        <fullName evidence="2">Uncharacterized protein</fullName>
    </submittedName>
</protein>
<reference evidence="2" key="1">
    <citation type="submission" date="2013-11" db="EMBL/GenBank/DDBJ databases">
        <title>The Genome Sequence of Phytophthora parasitica IAC_01/95.</title>
        <authorList>
            <consortium name="The Broad Institute Genomics Platform"/>
            <person name="Russ C."/>
            <person name="Tyler B."/>
            <person name="Panabieres F."/>
            <person name="Shan W."/>
            <person name="Tripathy S."/>
            <person name="Grunwald N."/>
            <person name="Machado M."/>
            <person name="Johnson C.S."/>
            <person name="Arredondo F."/>
            <person name="Hong C."/>
            <person name="Coffey M."/>
            <person name="Young S.K."/>
            <person name="Zeng Q."/>
            <person name="Gargeya S."/>
            <person name="Fitzgerald M."/>
            <person name="Abouelleil A."/>
            <person name="Alvarado L."/>
            <person name="Chapman S.B."/>
            <person name="Gainer-Dewar J."/>
            <person name="Goldberg J."/>
            <person name="Griggs A."/>
            <person name="Gujja S."/>
            <person name="Hansen M."/>
            <person name="Howarth C."/>
            <person name="Imamovic A."/>
            <person name="Ireland A."/>
            <person name="Larimer J."/>
            <person name="McCowan C."/>
            <person name="Murphy C."/>
            <person name="Pearson M."/>
            <person name="Poon T.W."/>
            <person name="Priest M."/>
            <person name="Roberts A."/>
            <person name="Saif S."/>
            <person name="Shea T."/>
            <person name="Sykes S."/>
            <person name="Wortman J."/>
            <person name="Nusbaum C."/>
            <person name="Birren B."/>
        </authorList>
    </citation>
    <scope>NUCLEOTIDE SEQUENCE [LARGE SCALE GENOMIC DNA]</scope>
    <source>
        <strain evidence="2">IAC_01/95</strain>
    </source>
</reference>
<organism evidence="2">
    <name type="scientific">Phytophthora nicotianae</name>
    <name type="common">Potato buckeye rot agent</name>
    <name type="synonym">Phytophthora parasitica</name>
    <dbReference type="NCBI Taxonomy" id="4792"/>
    <lineage>
        <taxon>Eukaryota</taxon>
        <taxon>Sar</taxon>
        <taxon>Stramenopiles</taxon>
        <taxon>Oomycota</taxon>
        <taxon>Peronosporomycetes</taxon>
        <taxon>Peronosporales</taxon>
        <taxon>Peronosporaceae</taxon>
        <taxon>Phytophthora</taxon>
    </lineage>
</organism>
<evidence type="ECO:0000256" key="1">
    <source>
        <dbReference type="SAM" id="MobiDB-lite"/>
    </source>
</evidence>
<name>W2MX52_PHYNI</name>